<proteinExistence type="inferred from homology"/>
<feature type="transmembrane region" description="Helical" evidence="6">
    <location>
        <begin position="180"/>
        <end position="198"/>
    </location>
</feature>
<evidence type="ECO:0000313" key="7">
    <source>
        <dbReference type="EMBL" id="KAB3530707.1"/>
    </source>
</evidence>
<feature type="transmembrane region" description="Helical" evidence="6">
    <location>
        <begin position="81"/>
        <end position="100"/>
    </location>
</feature>
<protein>
    <recommendedName>
        <fullName evidence="6">GDT1 family protein</fullName>
    </recommendedName>
</protein>
<dbReference type="OrthoDB" id="9801356at2"/>
<comment type="caution">
    <text evidence="7">The sequence shown here is derived from an EMBL/GenBank/DDBJ whole genome shotgun (WGS) entry which is preliminary data.</text>
</comment>
<dbReference type="PANTHER" id="PTHR12608:SF1">
    <property type="entry name" value="TRANSMEMBRANE PROTEIN 165"/>
    <property type="match status" value="1"/>
</dbReference>
<sequence>MKCFCSLAYYYLGGSCMISELILGFGMILIAEMGDKTQILAMAFAAKYPVHKVLLGVLVGSFLNHGLAVLLGSYVTNFFPIETIAFIAAISFILFGLWSLRIDHDDEEVDKASKYGPLLTVALAFFVGELGDKTQLTAIALSSKASYPLFILMGTVIGMVVTSAIGVWVGSKLGKKIPELTMKILSSGVFIFFGLIGLNNNAPEVLQTAGIKVGFVGVLAVILATMILKLRRFHGLQQTSLKRVADQLYINAQKIHKSLDELCNDKGCISCQTGKCTIQQLKAHLEEACQNKCFEAEGDWSIPITEDIITNDEKLKSSLKTAIETCLECPNHNKNCVGNQTRMVLETLYFGHPIKYNGVKKEYIQEVKKIDPNFFRS</sequence>
<evidence type="ECO:0000256" key="1">
    <source>
        <dbReference type="ARBA" id="ARBA00004141"/>
    </source>
</evidence>
<dbReference type="InterPro" id="IPR001727">
    <property type="entry name" value="GDT1-like"/>
</dbReference>
<keyword evidence="5 6" id="KW-0472">Membrane</keyword>
<keyword evidence="8" id="KW-1185">Reference proteome</keyword>
<keyword evidence="4 6" id="KW-1133">Transmembrane helix</keyword>
<comment type="similarity">
    <text evidence="2 6">Belongs to the GDT1 family.</text>
</comment>
<evidence type="ECO:0000256" key="5">
    <source>
        <dbReference type="ARBA" id="ARBA00023136"/>
    </source>
</evidence>
<dbReference type="GO" id="GO:0046873">
    <property type="term" value="F:metal ion transmembrane transporter activity"/>
    <property type="evidence" value="ECO:0007669"/>
    <property type="project" value="InterPro"/>
</dbReference>
<feature type="transmembrane region" description="Helical" evidence="6">
    <location>
        <begin position="12"/>
        <end position="32"/>
    </location>
</feature>
<evidence type="ECO:0000256" key="2">
    <source>
        <dbReference type="ARBA" id="ARBA00009190"/>
    </source>
</evidence>
<evidence type="ECO:0000256" key="6">
    <source>
        <dbReference type="RuleBase" id="RU365102"/>
    </source>
</evidence>
<dbReference type="EMBL" id="WBZB01000016">
    <property type="protein sequence ID" value="KAB3530707.1"/>
    <property type="molecule type" value="Genomic_DNA"/>
</dbReference>
<evidence type="ECO:0000256" key="4">
    <source>
        <dbReference type="ARBA" id="ARBA00022989"/>
    </source>
</evidence>
<feature type="transmembrane region" description="Helical" evidence="6">
    <location>
        <begin position="148"/>
        <end position="168"/>
    </location>
</feature>
<feature type="transmembrane region" description="Helical" evidence="6">
    <location>
        <begin position="53"/>
        <end position="75"/>
    </location>
</feature>
<dbReference type="Pfam" id="PF01169">
    <property type="entry name" value="GDT1"/>
    <property type="match status" value="2"/>
</dbReference>
<comment type="subcellular location">
    <subcellularLocation>
        <location evidence="1 6">Membrane</location>
        <topology evidence="1 6">Multi-pass membrane protein</topology>
    </subcellularLocation>
</comment>
<accession>A0A833HPG3</accession>
<dbReference type="GO" id="GO:0016020">
    <property type="term" value="C:membrane"/>
    <property type="evidence" value="ECO:0007669"/>
    <property type="project" value="UniProtKB-SubCell"/>
</dbReference>
<gene>
    <name evidence="7" type="ORF">F8153_06250</name>
</gene>
<organism evidence="7 8">
    <name type="scientific">Alkaliphilus serpentinus</name>
    <dbReference type="NCBI Taxonomy" id="1482731"/>
    <lineage>
        <taxon>Bacteria</taxon>
        <taxon>Bacillati</taxon>
        <taxon>Bacillota</taxon>
        <taxon>Clostridia</taxon>
        <taxon>Peptostreptococcales</taxon>
        <taxon>Natronincolaceae</taxon>
        <taxon>Alkaliphilus</taxon>
    </lineage>
</organism>
<dbReference type="PROSITE" id="PS51257">
    <property type="entry name" value="PROKAR_LIPOPROTEIN"/>
    <property type="match status" value="1"/>
</dbReference>
<reference evidence="7 8" key="1">
    <citation type="submission" date="2019-10" db="EMBL/GenBank/DDBJ databases">
        <title>Alkaliphilus serpentinus sp. nov. and Alkaliphilus pronyensis sp. nov., two novel anaerobic alkaliphilic species isolated from the serpentinized-hosted hydrothermal field of the Prony Bay (New Caledonia).</title>
        <authorList>
            <person name="Postec A."/>
        </authorList>
    </citation>
    <scope>NUCLEOTIDE SEQUENCE [LARGE SCALE GENOMIC DNA]</scope>
    <source>
        <strain evidence="7 8">LacT</strain>
    </source>
</reference>
<dbReference type="Proteomes" id="UP000465601">
    <property type="component" value="Unassembled WGS sequence"/>
</dbReference>
<dbReference type="PANTHER" id="PTHR12608">
    <property type="entry name" value="TRANSMEMBRANE PROTEIN HTP-1 RELATED"/>
    <property type="match status" value="1"/>
</dbReference>
<evidence type="ECO:0000313" key="8">
    <source>
        <dbReference type="Proteomes" id="UP000465601"/>
    </source>
</evidence>
<dbReference type="AlphaFoldDB" id="A0A833HPG3"/>
<keyword evidence="3 6" id="KW-0812">Transmembrane</keyword>
<name>A0A833HPG3_9FIRM</name>
<evidence type="ECO:0000256" key="3">
    <source>
        <dbReference type="ARBA" id="ARBA00022692"/>
    </source>
</evidence>
<feature type="transmembrane region" description="Helical" evidence="6">
    <location>
        <begin position="210"/>
        <end position="228"/>
    </location>
</feature>